<dbReference type="GO" id="GO:0016567">
    <property type="term" value="P:protein ubiquitination"/>
    <property type="evidence" value="ECO:0007669"/>
    <property type="project" value="TreeGrafter"/>
</dbReference>
<evidence type="ECO:0000313" key="8">
    <source>
        <dbReference type="EMBL" id="KAA1129648.1"/>
    </source>
</evidence>
<gene>
    <name evidence="8" type="ORF">PGTUg99_033356</name>
</gene>
<comment type="caution">
    <text evidence="8">The sequence shown here is derived from an EMBL/GenBank/DDBJ whole genome shotgun (WGS) entry which is preliminary data.</text>
</comment>
<dbReference type="SMART" id="SM00184">
    <property type="entry name" value="RING"/>
    <property type="match status" value="1"/>
</dbReference>
<organism evidence="8 9">
    <name type="scientific">Puccinia graminis f. sp. tritici</name>
    <dbReference type="NCBI Taxonomy" id="56615"/>
    <lineage>
        <taxon>Eukaryota</taxon>
        <taxon>Fungi</taxon>
        <taxon>Dikarya</taxon>
        <taxon>Basidiomycota</taxon>
        <taxon>Pucciniomycotina</taxon>
        <taxon>Pucciniomycetes</taxon>
        <taxon>Pucciniales</taxon>
        <taxon>Pucciniaceae</taxon>
        <taxon>Puccinia</taxon>
    </lineage>
</organism>
<evidence type="ECO:0000256" key="2">
    <source>
        <dbReference type="ARBA" id="ARBA00022771"/>
    </source>
</evidence>
<feature type="chain" id="PRO_5022997504" description="RING-type domain-containing protein" evidence="6">
    <location>
        <begin position="22"/>
        <end position="364"/>
    </location>
</feature>
<feature type="signal peptide" evidence="6">
    <location>
        <begin position="1"/>
        <end position="21"/>
    </location>
</feature>
<dbReference type="GO" id="GO:0008270">
    <property type="term" value="F:zinc ion binding"/>
    <property type="evidence" value="ECO:0007669"/>
    <property type="project" value="UniProtKB-KW"/>
</dbReference>
<dbReference type="PROSITE" id="PS50089">
    <property type="entry name" value="ZF_RING_2"/>
    <property type="match status" value="1"/>
</dbReference>
<dbReference type="EMBL" id="VDEP01000136">
    <property type="protein sequence ID" value="KAA1129648.1"/>
    <property type="molecule type" value="Genomic_DNA"/>
</dbReference>
<evidence type="ECO:0000256" key="1">
    <source>
        <dbReference type="ARBA" id="ARBA00022723"/>
    </source>
</evidence>
<dbReference type="Proteomes" id="UP000325313">
    <property type="component" value="Unassembled WGS sequence"/>
</dbReference>
<evidence type="ECO:0000256" key="6">
    <source>
        <dbReference type="SAM" id="SignalP"/>
    </source>
</evidence>
<keyword evidence="1" id="KW-0479">Metal-binding</keyword>
<dbReference type="InterPro" id="IPR013083">
    <property type="entry name" value="Znf_RING/FYVE/PHD"/>
</dbReference>
<name>A0A5B0RW58_PUCGR</name>
<evidence type="ECO:0000259" key="7">
    <source>
        <dbReference type="PROSITE" id="PS50089"/>
    </source>
</evidence>
<dbReference type="InterPro" id="IPR001841">
    <property type="entry name" value="Znf_RING"/>
</dbReference>
<dbReference type="Gene3D" id="3.30.40.10">
    <property type="entry name" value="Zinc/RING finger domain, C3HC4 (zinc finger)"/>
    <property type="match status" value="1"/>
</dbReference>
<feature type="compositionally biased region" description="Polar residues" evidence="5">
    <location>
        <begin position="90"/>
        <end position="102"/>
    </location>
</feature>
<feature type="domain" description="RING-type" evidence="7">
    <location>
        <begin position="302"/>
        <end position="359"/>
    </location>
</feature>
<dbReference type="PANTHER" id="PTHR45969:SF69">
    <property type="entry name" value="FINGER DOMAIN PROTEIN, PUTATIVE (AFU_ORTHOLOGUE AFUA_3G12190)-RELATED"/>
    <property type="match status" value="1"/>
</dbReference>
<dbReference type="CDD" id="cd16448">
    <property type="entry name" value="RING-H2"/>
    <property type="match status" value="1"/>
</dbReference>
<keyword evidence="2 4" id="KW-0863">Zinc-finger</keyword>
<reference evidence="8 9" key="1">
    <citation type="submission" date="2019-05" db="EMBL/GenBank/DDBJ databases">
        <title>Emergence of the Ug99 lineage of the wheat stem rust pathogen through somatic hybridization.</title>
        <authorList>
            <person name="Li F."/>
            <person name="Upadhyaya N.M."/>
            <person name="Sperschneider J."/>
            <person name="Matny O."/>
            <person name="Nguyen-Phuc H."/>
            <person name="Mago R."/>
            <person name="Raley C."/>
            <person name="Miller M.E."/>
            <person name="Silverstein K.A.T."/>
            <person name="Henningsen E."/>
            <person name="Hirsch C.D."/>
            <person name="Visser B."/>
            <person name="Pretorius Z.A."/>
            <person name="Steffenson B.J."/>
            <person name="Schwessinger B."/>
            <person name="Dodds P.N."/>
            <person name="Figueroa M."/>
        </authorList>
    </citation>
    <scope>NUCLEOTIDE SEQUENCE [LARGE SCALE GENOMIC DNA]</scope>
    <source>
        <strain evidence="8 9">Ug99</strain>
    </source>
</reference>
<protein>
    <recommendedName>
        <fullName evidence="7">RING-type domain-containing protein</fullName>
    </recommendedName>
</protein>
<proteinExistence type="predicted"/>
<feature type="region of interest" description="Disordered" evidence="5">
    <location>
        <begin position="83"/>
        <end position="104"/>
    </location>
</feature>
<evidence type="ECO:0000313" key="9">
    <source>
        <dbReference type="Proteomes" id="UP000325313"/>
    </source>
</evidence>
<sequence length="364" mass="41021">MWKLLFLSSLVFYALIPMALLIPFHGPSRYGQGRLSLYHDLDPQAFHNGIPNNPNRNRINNSAHLGTRLLERIRRRFSNCIPGSRRISGRGQQQGAPSTPTRVDNWLDRYSRRPIVETRTHYFPRLRLFKDTDRITNTMLLGYMPRHEYLSPPKERHTTPLSQISNALGAATVDQPGGSGIDTSQSRLEGIPAELRGTSNTLNLQAQQTNGCSPKDQDSLFRPKRHHIVPLNQVIKILGVSETDQQGVSSLGTVSNWSQGSLSGVGRISDSLNVNDKQIGDAGHDTDRILDILLGEPEDCTCMACLEELQGPRRDANNQLIIDSFDQVLLIEGCGHYFHRQCLQKWILGNYKNTCPLCRKKFFQ</sequence>
<dbReference type="AlphaFoldDB" id="A0A5B0RW58"/>
<dbReference type="PANTHER" id="PTHR45969">
    <property type="entry name" value="RING ZINC FINGER PROTEIN-RELATED"/>
    <property type="match status" value="1"/>
</dbReference>
<evidence type="ECO:0000256" key="4">
    <source>
        <dbReference type="PROSITE-ProRule" id="PRU00175"/>
    </source>
</evidence>
<dbReference type="Pfam" id="PF13639">
    <property type="entry name" value="zf-RING_2"/>
    <property type="match status" value="1"/>
</dbReference>
<accession>A0A5B0RW58</accession>
<dbReference type="GO" id="GO:0061630">
    <property type="term" value="F:ubiquitin protein ligase activity"/>
    <property type="evidence" value="ECO:0007669"/>
    <property type="project" value="TreeGrafter"/>
</dbReference>
<evidence type="ECO:0000256" key="3">
    <source>
        <dbReference type="ARBA" id="ARBA00022833"/>
    </source>
</evidence>
<keyword evidence="3" id="KW-0862">Zinc</keyword>
<keyword evidence="6" id="KW-0732">Signal</keyword>
<evidence type="ECO:0000256" key="5">
    <source>
        <dbReference type="SAM" id="MobiDB-lite"/>
    </source>
</evidence>
<dbReference type="SUPFAM" id="SSF57850">
    <property type="entry name" value="RING/U-box"/>
    <property type="match status" value="1"/>
</dbReference>